<dbReference type="EMBL" id="GBXM01007406">
    <property type="protein sequence ID" value="JAI01172.1"/>
    <property type="molecule type" value="Transcribed_RNA"/>
</dbReference>
<evidence type="ECO:0000313" key="1">
    <source>
        <dbReference type="EMBL" id="JAI01172.1"/>
    </source>
</evidence>
<reference evidence="1" key="2">
    <citation type="journal article" date="2015" name="Fish Shellfish Immunol.">
        <title>Early steps in the European eel (Anguilla anguilla)-Vibrio vulnificus interaction in the gills: Role of the RtxA13 toxin.</title>
        <authorList>
            <person name="Callol A."/>
            <person name="Pajuelo D."/>
            <person name="Ebbesson L."/>
            <person name="Teles M."/>
            <person name="MacKenzie S."/>
            <person name="Amaro C."/>
        </authorList>
    </citation>
    <scope>NUCLEOTIDE SEQUENCE</scope>
</reference>
<proteinExistence type="predicted"/>
<protein>
    <submittedName>
        <fullName evidence="1">Uncharacterized protein</fullName>
    </submittedName>
</protein>
<accession>A0A0E9XFD2</accession>
<sequence length="76" mass="8690">MLFATNRYTAHPYQQICLPGMPFTKLQVGWAYPIPIEHCEFGTFQSFLGRCLHTVGRQWVDSSFILLAGHVSHPCH</sequence>
<organism evidence="1">
    <name type="scientific">Anguilla anguilla</name>
    <name type="common">European freshwater eel</name>
    <name type="synonym">Muraena anguilla</name>
    <dbReference type="NCBI Taxonomy" id="7936"/>
    <lineage>
        <taxon>Eukaryota</taxon>
        <taxon>Metazoa</taxon>
        <taxon>Chordata</taxon>
        <taxon>Craniata</taxon>
        <taxon>Vertebrata</taxon>
        <taxon>Euteleostomi</taxon>
        <taxon>Actinopterygii</taxon>
        <taxon>Neopterygii</taxon>
        <taxon>Teleostei</taxon>
        <taxon>Anguilliformes</taxon>
        <taxon>Anguillidae</taxon>
        <taxon>Anguilla</taxon>
    </lineage>
</organism>
<reference evidence="1" key="1">
    <citation type="submission" date="2014-11" db="EMBL/GenBank/DDBJ databases">
        <authorList>
            <person name="Amaro Gonzalez C."/>
        </authorList>
    </citation>
    <scope>NUCLEOTIDE SEQUENCE</scope>
</reference>
<dbReference type="AlphaFoldDB" id="A0A0E9XFD2"/>
<name>A0A0E9XFD2_ANGAN</name>